<sequence length="148" mass="17355">MVQFRCDNRVRLEGDHRKDYDRVRVGNGEDYEIWWFGVVEEYSSRELSYPKDRLGGLAGVAKFISDYLIENGSTAEYLAGLWLNDRLEHQLRWEYIEPKLSFTAMLEYLQDERKFIAPSWSWASRNAGVHFPGNGSNSDSFQVIEYDL</sequence>
<dbReference type="RefSeq" id="XP_001595318.1">
    <property type="nucleotide sequence ID" value="XM_001595268.1"/>
</dbReference>
<organism evidence="1 2">
    <name type="scientific">Sclerotinia sclerotiorum (strain ATCC 18683 / 1980 / Ss-1)</name>
    <name type="common">White mold</name>
    <name type="synonym">Whetzelinia sclerotiorum</name>
    <dbReference type="NCBI Taxonomy" id="665079"/>
    <lineage>
        <taxon>Eukaryota</taxon>
        <taxon>Fungi</taxon>
        <taxon>Dikarya</taxon>
        <taxon>Ascomycota</taxon>
        <taxon>Pezizomycotina</taxon>
        <taxon>Leotiomycetes</taxon>
        <taxon>Helotiales</taxon>
        <taxon>Sclerotiniaceae</taxon>
        <taxon>Sclerotinia</taxon>
    </lineage>
</organism>
<name>A0A1D9Q7N1_SCLS1</name>
<accession>A0A1D9Q7N1</accession>
<evidence type="ECO:0000313" key="2">
    <source>
        <dbReference type="Proteomes" id="UP000177798"/>
    </source>
</evidence>
<gene>
    <name evidence="1" type="ORF">sscle_07g056790</name>
</gene>
<protein>
    <submittedName>
        <fullName evidence="1">Uncharacterized protein</fullName>
    </submittedName>
</protein>
<proteinExistence type="predicted"/>
<evidence type="ECO:0000313" key="1">
    <source>
        <dbReference type="EMBL" id="APA10909.1"/>
    </source>
</evidence>
<dbReference type="AlphaFoldDB" id="A0A1D9Q7N1"/>
<dbReference type="Proteomes" id="UP000177798">
    <property type="component" value="Chromosome 7"/>
</dbReference>
<dbReference type="PANTHER" id="PTHR33112:SF16">
    <property type="entry name" value="HETEROKARYON INCOMPATIBILITY DOMAIN-CONTAINING PROTEIN"/>
    <property type="match status" value="1"/>
</dbReference>
<dbReference type="PANTHER" id="PTHR33112">
    <property type="entry name" value="DOMAIN PROTEIN, PUTATIVE-RELATED"/>
    <property type="match status" value="1"/>
</dbReference>
<reference evidence="2" key="1">
    <citation type="journal article" date="2017" name="Genome Biol. Evol.">
        <title>The complete genome sequence of the phytopathogenic fungus Sclerotinia sclerotiorum reveals insights into the genome architecture of broad host range pathogens.</title>
        <authorList>
            <person name="Derbyshire M."/>
            <person name="Denton-Giles M."/>
            <person name="Hegedus D."/>
            <person name="Seifbarghy S."/>
            <person name="Rollins J."/>
            <person name="van Kan J."/>
            <person name="Seidl M.F."/>
            <person name="Faino L."/>
            <person name="Mbengue M."/>
            <person name="Navaud O."/>
            <person name="Raffaele S."/>
            <person name="Hammond-Kosack K."/>
            <person name="Heard S."/>
            <person name="Oliver R."/>
        </authorList>
    </citation>
    <scope>NUCLEOTIDE SEQUENCE [LARGE SCALE GENOMIC DNA]</scope>
    <source>
        <strain evidence="2">ATCC 18683 / 1980 / Ss-1</strain>
    </source>
</reference>
<dbReference type="VEuPathDB" id="FungiDB:sscle_07g056790"/>
<dbReference type="KEGG" id="ssl:SS1G_03407"/>
<dbReference type="EMBL" id="CP017820">
    <property type="protein sequence ID" value="APA10909.1"/>
    <property type="molecule type" value="Genomic_DNA"/>
</dbReference>
<dbReference type="OrthoDB" id="3540829at2759"/>